<keyword evidence="1" id="KW-0732">Signal</keyword>
<evidence type="ECO:0000313" key="3">
    <source>
        <dbReference type="Proteomes" id="UP000622317"/>
    </source>
</evidence>
<feature type="chain" id="PRO_5036906418" evidence="1">
    <location>
        <begin position="31"/>
        <end position="264"/>
    </location>
</feature>
<organism evidence="2 3">
    <name type="scientific">Pelagicoccus enzymogenes</name>
    <dbReference type="NCBI Taxonomy" id="2773457"/>
    <lineage>
        <taxon>Bacteria</taxon>
        <taxon>Pseudomonadati</taxon>
        <taxon>Verrucomicrobiota</taxon>
        <taxon>Opitutia</taxon>
        <taxon>Puniceicoccales</taxon>
        <taxon>Pelagicoccaceae</taxon>
        <taxon>Pelagicoccus</taxon>
    </lineage>
</organism>
<evidence type="ECO:0000313" key="2">
    <source>
        <dbReference type="EMBL" id="MBD5779119.1"/>
    </source>
</evidence>
<dbReference type="Pfam" id="PF12875">
    <property type="entry name" value="DUF3826"/>
    <property type="match status" value="1"/>
</dbReference>
<dbReference type="AlphaFoldDB" id="A0A927F766"/>
<evidence type="ECO:0000256" key="1">
    <source>
        <dbReference type="SAM" id="SignalP"/>
    </source>
</evidence>
<dbReference type="EMBL" id="JACYFG010000007">
    <property type="protein sequence ID" value="MBD5779119.1"/>
    <property type="molecule type" value="Genomic_DNA"/>
</dbReference>
<dbReference type="Proteomes" id="UP000622317">
    <property type="component" value="Unassembled WGS sequence"/>
</dbReference>
<keyword evidence="3" id="KW-1185">Reference proteome</keyword>
<proteinExistence type="predicted"/>
<accession>A0A927F766</accession>
<name>A0A927F766_9BACT</name>
<gene>
    <name evidence="2" type="ORF">IEN85_06410</name>
</gene>
<protein>
    <submittedName>
        <fullName evidence="2">DUF3826 domain-containing protein</fullName>
    </submittedName>
</protein>
<sequence>MLKTNPASRFRRKSALAFSCVMTVAAFSFAASQVKAATPASVAAGAQAQIDDKNYPAWWNPELPEAMQNNVFNKGRQLAEKLELANAGQTERVANLVSQHYARVWAWHQEVDPVLDAAWDEWDLARSNTDGKEKDELKALAIMSEEIDPIYAQFTPQIRTFLRELEAEVGHEKSIELLDIITRSPGVERTYKAYLAMVPQMNDAEKAIIWNRLNQAREDSLAAWSGKRIIKIFKKYKIRNEFSIDYFGYGYRKHYKAWVESSKK</sequence>
<dbReference type="RefSeq" id="WP_191616258.1">
    <property type="nucleotide sequence ID" value="NZ_JACYFG010000007.1"/>
</dbReference>
<dbReference type="InterPro" id="IPR024284">
    <property type="entry name" value="DUF3826"/>
</dbReference>
<comment type="caution">
    <text evidence="2">The sequence shown here is derived from an EMBL/GenBank/DDBJ whole genome shotgun (WGS) entry which is preliminary data.</text>
</comment>
<reference evidence="2" key="1">
    <citation type="submission" date="2020-09" db="EMBL/GenBank/DDBJ databases">
        <title>Pelagicoccus enzymogenes sp. nov. with an EPS production, isolated from marine sediment.</title>
        <authorList>
            <person name="Feng X."/>
        </authorList>
    </citation>
    <scope>NUCLEOTIDE SEQUENCE</scope>
    <source>
        <strain evidence="2">NFK12</strain>
    </source>
</reference>
<feature type="signal peptide" evidence="1">
    <location>
        <begin position="1"/>
        <end position="30"/>
    </location>
</feature>